<comment type="caution">
    <text evidence="1">The sequence shown here is derived from an EMBL/GenBank/DDBJ whole genome shotgun (WGS) entry which is preliminary data.</text>
</comment>
<gene>
    <name evidence="1" type="ORF">E3N88_37514</name>
</gene>
<sequence length="136" mass="15795">MTRNDDRIREIRKNRFKTMNWAYWAQPKPIAVRDGKSIGLSRYAKLERGNLNSPKTIAVRDDRSSATIAVRGVFREQNDYFNHREGAIIITREAPLKPLRTQSKLESTILHFERLKATVETSPTCSKPHLCNLRRC</sequence>
<accession>A0A5N6LRB9</accession>
<proteinExistence type="predicted"/>
<name>A0A5N6LRB9_9ASTR</name>
<dbReference type="Proteomes" id="UP000326396">
    <property type="component" value="Linkage Group LG8"/>
</dbReference>
<organism evidence="1 2">
    <name type="scientific">Mikania micrantha</name>
    <name type="common">bitter vine</name>
    <dbReference type="NCBI Taxonomy" id="192012"/>
    <lineage>
        <taxon>Eukaryota</taxon>
        <taxon>Viridiplantae</taxon>
        <taxon>Streptophyta</taxon>
        <taxon>Embryophyta</taxon>
        <taxon>Tracheophyta</taxon>
        <taxon>Spermatophyta</taxon>
        <taxon>Magnoliopsida</taxon>
        <taxon>eudicotyledons</taxon>
        <taxon>Gunneridae</taxon>
        <taxon>Pentapetalae</taxon>
        <taxon>asterids</taxon>
        <taxon>campanulids</taxon>
        <taxon>Asterales</taxon>
        <taxon>Asteraceae</taxon>
        <taxon>Asteroideae</taxon>
        <taxon>Heliantheae alliance</taxon>
        <taxon>Eupatorieae</taxon>
        <taxon>Mikania</taxon>
    </lineage>
</organism>
<evidence type="ECO:0000313" key="2">
    <source>
        <dbReference type="Proteomes" id="UP000326396"/>
    </source>
</evidence>
<dbReference type="EMBL" id="SZYD01000018">
    <property type="protein sequence ID" value="KAD2804137.1"/>
    <property type="molecule type" value="Genomic_DNA"/>
</dbReference>
<dbReference type="AlphaFoldDB" id="A0A5N6LRB9"/>
<evidence type="ECO:0000313" key="1">
    <source>
        <dbReference type="EMBL" id="KAD2804137.1"/>
    </source>
</evidence>
<reference evidence="1 2" key="1">
    <citation type="submission" date="2019-05" db="EMBL/GenBank/DDBJ databases">
        <title>Mikania micrantha, genome provides insights into the molecular mechanism of rapid growth.</title>
        <authorList>
            <person name="Liu B."/>
        </authorList>
    </citation>
    <scope>NUCLEOTIDE SEQUENCE [LARGE SCALE GENOMIC DNA]</scope>
    <source>
        <strain evidence="1">NLD-2019</strain>
        <tissue evidence="1">Leaf</tissue>
    </source>
</reference>
<keyword evidence="2" id="KW-1185">Reference proteome</keyword>
<protein>
    <submittedName>
        <fullName evidence="1">Uncharacterized protein</fullName>
    </submittedName>
</protein>